<evidence type="ECO:0000256" key="1">
    <source>
        <dbReference type="SAM" id="MobiDB-lite"/>
    </source>
</evidence>
<gene>
    <name evidence="3" type="ORF">NW762_001381</name>
</gene>
<name>A0A9W8SDR7_9HYPO</name>
<dbReference type="Proteomes" id="UP001152049">
    <property type="component" value="Unassembled WGS sequence"/>
</dbReference>
<dbReference type="Pfam" id="PF24864">
    <property type="entry name" value="DUF7730"/>
    <property type="match status" value="1"/>
</dbReference>
<dbReference type="InterPro" id="IPR056632">
    <property type="entry name" value="DUF7730"/>
</dbReference>
<sequence>MSFDASIIRRRPGSLLPPAERFRRSTKLTSPNDHQRQSSLFNTLPAEIRRMIYIELFGSQLVHVYFRQHGEDYKREDAPSDAKTPGWVRCICRRGREAVPHYHEEKNHKWCYLSASILRTCQLAPSLVQFVDLYLSNYDDEERPWAERDAYDFSLLAAGLFRSFNNARFYFEDGVLAPDLYVSILSRRHTHRGSPPRHFFLSGAMTKAGSEEMQRDLAEQLGEGTIQVTPNAEGLLANCHGEASDAEDEDHLLSSSGTDDSDTEDEESLD</sequence>
<feature type="compositionally biased region" description="Polar residues" evidence="1">
    <location>
        <begin position="27"/>
        <end position="37"/>
    </location>
</feature>
<dbReference type="AlphaFoldDB" id="A0A9W8SDR7"/>
<proteinExistence type="predicted"/>
<dbReference type="OrthoDB" id="4757095at2759"/>
<evidence type="ECO:0000313" key="3">
    <source>
        <dbReference type="EMBL" id="KAJ4269713.1"/>
    </source>
</evidence>
<feature type="domain" description="DUF7730" evidence="2">
    <location>
        <begin position="34"/>
        <end position="122"/>
    </location>
</feature>
<reference evidence="3" key="1">
    <citation type="submission" date="2022-09" db="EMBL/GenBank/DDBJ databases">
        <title>Fusarium specimens isolated from Avocado Roots.</title>
        <authorList>
            <person name="Stajich J."/>
            <person name="Roper C."/>
            <person name="Heimlech-Rivalta G."/>
        </authorList>
    </citation>
    <scope>NUCLEOTIDE SEQUENCE</scope>
    <source>
        <strain evidence="3">CF00136</strain>
    </source>
</reference>
<comment type="caution">
    <text evidence="3">The sequence shown here is derived from an EMBL/GenBank/DDBJ whole genome shotgun (WGS) entry which is preliminary data.</text>
</comment>
<feature type="region of interest" description="Disordered" evidence="1">
    <location>
        <begin position="236"/>
        <end position="270"/>
    </location>
</feature>
<evidence type="ECO:0000259" key="2">
    <source>
        <dbReference type="Pfam" id="PF24864"/>
    </source>
</evidence>
<feature type="region of interest" description="Disordered" evidence="1">
    <location>
        <begin position="17"/>
        <end position="37"/>
    </location>
</feature>
<organism evidence="3 4">
    <name type="scientific">Fusarium torreyae</name>
    <dbReference type="NCBI Taxonomy" id="1237075"/>
    <lineage>
        <taxon>Eukaryota</taxon>
        <taxon>Fungi</taxon>
        <taxon>Dikarya</taxon>
        <taxon>Ascomycota</taxon>
        <taxon>Pezizomycotina</taxon>
        <taxon>Sordariomycetes</taxon>
        <taxon>Hypocreomycetidae</taxon>
        <taxon>Hypocreales</taxon>
        <taxon>Nectriaceae</taxon>
        <taxon>Fusarium</taxon>
    </lineage>
</organism>
<keyword evidence="4" id="KW-1185">Reference proteome</keyword>
<feature type="compositionally biased region" description="Acidic residues" evidence="1">
    <location>
        <begin position="259"/>
        <end position="270"/>
    </location>
</feature>
<evidence type="ECO:0000313" key="4">
    <source>
        <dbReference type="Proteomes" id="UP001152049"/>
    </source>
</evidence>
<protein>
    <recommendedName>
        <fullName evidence="2">DUF7730 domain-containing protein</fullName>
    </recommendedName>
</protein>
<accession>A0A9W8SDR7</accession>
<dbReference type="EMBL" id="JAOQAZ010000002">
    <property type="protein sequence ID" value="KAJ4269713.1"/>
    <property type="molecule type" value="Genomic_DNA"/>
</dbReference>